<reference evidence="1 2" key="1">
    <citation type="submission" date="2020-08" db="EMBL/GenBank/DDBJ databases">
        <title>Plant Genome Project.</title>
        <authorList>
            <person name="Zhang R.-G."/>
        </authorList>
    </citation>
    <scope>NUCLEOTIDE SEQUENCE [LARGE SCALE GENOMIC DNA]</scope>
    <source>
        <tissue evidence="1">Rhizome</tissue>
    </source>
</reference>
<keyword evidence="2" id="KW-1185">Reference proteome</keyword>
<dbReference type="Gene3D" id="1.20.120.1750">
    <property type="match status" value="2"/>
</dbReference>
<protein>
    <submittedName>
        <fullName evidence="1">Uncharacterized protein</fullName>
    </submittedName>
</protein>
<accession>A0A8J5ET45</accession>
<name>A0A8J5ET45_ZINOF</name>
<proteinExistence type="predicted"/>
<gene>
    <name evidence="1" type="ORF">ZIOFF_068064</name>
</gene>
<sequence>MRATALSATPQTFCRRDDVLVKCFLLKLWTKKCQDESETVNWITINTKPCLKCHKPVEKNGGCLVAILLPVSAGKHLETVNWITINTKPCPKCHKPVEKNGGRNLVACICGQTFWFLLPVIFVSHMVAEENYKKAYRTKRLQTLALLLKREGIVRCLLKQQKRKASYRQGKESLLRGRKRSTFVGMV</sequence>
<dbReference type="AlphaFoldDB" id="A0A8J5ET45"/>
<dbReference type="EMBL" id="JACMSC010000019">
    <property type="protein sequence ID" value="KAG6474140.1"/>
    <property type="molecule type" value="Genomic_DNA"/>
</dbReference>
<evidence type="ECO:0000313" key="2">
    <source>
        <dbReference type="Proteomes" id="UP000734854"/>
    </source>
</evidence>
<comment type="caution">
    <text evidence="1">The sequence shown here is derived from an EMBL/GenBank/DDBJ whole genome shotgun (WGS) entry which is preliminary data.</text>
</comment>
<dbReference type="SUPFAM" id="SSF57850">
    <property type="entry name" value="RING/U-box"/>
    <property type="match status" value="2"/>
</dbReference>
<organism evidence="1 2">
    <name type="scientific">Zingiber officinale</name>
    <name type="common">Ginger</name>
    <name type="synonym">Amomum zingiber</name>
    <dbReference type="NCBI Taxonomy" id="94328"/>
    <lineage>
        <taxon>Eukaryota</taxon>
        <taxon>Viridiplantae</taxon>
        <taxon>Streptophyta</taxon>
        <taxon>Embryophyta</taxon>
        <taxon>Tracheophyta</taxon>
        <taxon>Spermatophyta</taxon>
        <taxon>Magnoliopsida</taxon>
        <taxon>Liliopsida</taxon>
        <taxon>Zingiberales</taxon>
        <taxon>Zingiberaceae</taxon>
        <taxon>Zingiber</taxon>
    </lineage>
</organism>
<dbReference type="Proteomes" id="UP000734854">
    <property type="component" value="Unassembled WGS sequence"/>
</dbReference>
<evidence type="ECO:0000313" key="1">
    <source>
        <dbReference type="EMBL" id="KAG6474140.1"/>
    </source>
</evidence>